<evidence type="ECO:0000256" key="4">
    <source>
        <dbReference type="ARBA" id="ARBA00005570"/>
    </source>
</evidence>
<dbReference type="InterPro" id="IPR039261">
    <property type="entry name" value="FNR_nucleotide-bd"/>
</dbReference>
<dbReference type="EMBL" id="CP028923">
    <property type="protein sequence ID" value="QCK16966.1"/>
    <property type="molecule type" value="Genomic_DNA"/>
</dbReference>
<comment type="catalytic activity">
    <reaction evidence="26 27">
        <text>a ubiquinone + n Na(+)(in) + NADH + H(+) = a ubiquinol + n Na(+)(out) + NAD(+)</text>
        <dbReference type="Rhea" id="RHEA:47748"/>
        <dbReference type="Rhea" id="RHEA-COMP:9565"/>
        <dbReference type="Rhea" id="RHEA-COMP:9566"/>
        <dbReference type="ChEBI" id="CHEBI:15378"/>
        <dbReference type="ChEBI" id="CHEBI:16389"/>
        <dbReference type="ChEBI" id="CHEBI:17976"/>
        <dbReference type="ChEBI" id="CHEBI:29101"/>
        <dbReference type="ChEBI" id="CHEBI:57540"/>
        <dbReference type="ChEBI" id="CHEBI:57945"/>
        <dbReference type="EC" id="7.2.1.1"/>
    </reaction>
</comment>
<dbReference type="KEGG" id="fpf:DCC35_00050"/>
<dbReference type="CDD" id="cd06188">
    <property type="entry name" value="NADH_quinone_reductase"/>
    <property type="match status" value="1"/>
</dbReference>
<feature type="binding site" evidence="27">
    <location>
        <position position="78"/>
    </location>
    <ligand>
        <name>[2Fe-2S] cluster</name>
        <dbReference type="ChEBI" id="CHEBI:190135"/>
    </ligand>
</feature>
<dbReference type="GO" id="GO:0016655">
    <property type="term" value="F:oxidoreductase activity, acting on NAD(P)H, quinone or similar compound as acceptor"/>
    <property type="evidence" value="ECO:0007669"/>
    <property type="project" value="InterPro"/>
</dbReference>
<protein>
    <recommendedName>
        <fullName evidence="7 27">Na(+)-translocating NADH-quinone reductase subunit F</fullName>
        <shortName evidence="27">Na(+)-NQR subunit F</shortName>
        <shortName evidence="27">Na(+)-translocating NQR subunit F</shortName>
        <ecNumber evidence="6 27">7.2.1.1</ecNumber>
    </recommendedName>
    <alternativeName>
        <fullName evidence="25 27">NQR complex subunit F</fullName>
    </alternativeName>
    <alternativeName>
        <fullName evidence="24 27">NQR-1 subunit F</fullName>
    </alternativeName>
</protein>
<evidence type="ECO:0000313" key="31">
    <source>
        <dbReference type="EMBL" id="QCK16966.1"/>
    </source>
</evidence>
<dbReference type="HAMAP" id="MF_00430">
    <property type="entry name" value="NqrF"/>
    <property type="match status" value="1"/>
</dbReference>
<dbReference type="InterPro" id="IPR017938">
    <property type="entry name" value="Riboflavin_synthase-like_b-brl"/>
</dbReference>
<gene>
    <name evidence="27" type="primary">nqrF</name>
    <name evidence="30" type="ORF">DCC35_00050</name>
    <name evidence="31" type="ORF">DCC35_20650</name>
</gene>
<dbReference type="InterPro" id="IPR017927">
    <property type="entry name" value="FAD-bd_FR_type"/>
</dbReference>
<dbReference type="PROSITE" id="PS51085">
    <property type="entry name" value="2FE2S_FER_2"/>
    <property type="match status" value="1"/>
</dbReference>
<keyword evidence="11 27" id="KW-0285">Flavoprotein</keyword>
<comment type="cofactor">
    <cofactor evidence="27">
        <name>[2Fe-2S] cluster</name>
        <dbReference type="ChEBI" id="CHEBI:190135"/>
    </cofactor>
    <text evidence="27">Binds 1 [2Fe-2S] cluster.</text>
</comment>
<evidence type="ECO:0000259" key="28">
    <source>
        <dbReference type="PROSITE" id="PS51085"/>
    </source>
</evidence>
<reference evidence="30 32" key="1">
    <citation type="submission" date="2018-04" db="EMBL/GenBank/DDBJ databases">
        <title>Complete genome uncultured novel isolate.</title>
        <authorList>
            <person name="Merlino G."/>
        </authorList>
    </citation>
    <scope>NUCLEOTIDE SEQUENCE [LARGE SCALE GENOMIC DNA]</scope>
    <source>
        <strain evidence="30">9dcg1</strain>
        <strain evidence="32">R1DC9</strain>
    </source>
</reference>
<feature type="binding site" evidence="27">
    <location>
        <position position="72"/>
    </location>
    <ligand>
        <name>[2Fe-2S] cluster</name>
        <dbReference type="ChEBI" id="CHEBI:190135"/>
    </ligand>
</feature>
<evidence type="ECO:0000256" key="10">
    <source>
        <dbReference type="ARBA" id="ARBA00022519"/>
    </source>
</evidence>
<evidence type="ECO:0000256" key="5">
    <source>
        <dbReference type="ARBA" id="ARBA00011309"/>
    </source>
</evidence>
<dbReference type="GO" id="GO:0009055">
    <property type="term" value="F:electron transfer activity"/>
    <property type="evidence" value="ECO:0007669"/>
    <property type="project" value="UniProtKB-UniRule"/>
</dbReference>
<dbReference type="GO" id="GO:0006814">
    <property type="term" value="P:sodium ion transport"/>
    <property type="evidence" value="ECO:0007669"/>
    <property type="project" value="UniProtKB-UniRule"/>
</dbReference>
<evidence type="ECO:0000256" key="26">
    <source>
        <dbReference type="ARBA" id="ARBA00048891"/>
    </source>
</evidence>
<comment type="cofactor">
    <cofactor evidence="1 27">
        <name>FAD</name>
        <dbReference type="ChEBI" id="CHEBI:57692"/>
    </cofactor>
</comment>
<evidence type="ECO:0000256" key="22">
    <source>
        <dbReference type="ARBA" id="ARBA00023136"/>
    </source>
</evidence>
<evidence type="ECO:0000259" key="29">
    <source>
        <dbReference type="PROSITE" id="PS51384"/>
    </source>
</evidence>
<keyword evidence="17 27" id="KW-0411">Iron-sulfur</keyword>
<evidence type="ECO:0000256" key="25">
    <source>
        <dbReference type="ARBA" id="ARBA00030787"/>
    </source>
</evidence>
<comment type="function">
    <text evidence="2 27">NQR complex catalyzes the reduction of ubiquinone-1 to ubiquinol by two successive reactions, coupled with the transport of Na(+) ions from the cytoplasm to the periplasm. The first step is catalyzed by NqrF, which accepts electrons from NADH and reduces ubiquinone-1 to ubisemiquinone by a one-electron transfer pathway.</text>
</comment>
<evidence type="ECO:0000256" key="3">
    <source>
        <dbReference type="ARBA" id="ARBA00004533"/>
    </source>
</evidence>
<dbReference type="KEGG" id="fpf:DCC35_20650"/>
<dbReference type="AlphaFoldDB" id="A0A4D7JQH3"/>
<keyword evidence="21 27" id="KW-0830">Ubiquinone</keyword>
<dbReference type="Gene3D" id="2.40.30.10">
    <property type="entry name" value="Translation factors"/>
    <property type="match status" value="1"/>
</dbReference>
<accession>A0A4D7JQH3</accession>
<evidence type="ECO:0000256" key="23">
    <source>
        <dbReference type="ARBA" id="ARBA00023201"/>
    </source>
</evidence>
<feature type="transmembrane region" description="Helical" evidence="27">
    <location>
        <begin position="6"/>
        <end position="27"/>
    </location>
</feature>
<dbReference type="NCBIfam" id="TIGR01941">
    <property type="entry name" value="nqrF"/>
    <property type="match status" value="1"/>
</dbReference>
<dbReference type="SUPFAM" id="SSF52343">
    <property type="entry name" value="Ferredoxin reductase-like, C-terminal NADP-linked domain"/>
    <property type="match status" value="1"/>
</dbReference>
<feature type="binding site" evidence="27">
    <location>
        <position position="81"/>
    </location>
    <ligand>
        <name>[2Fe-2S] cluster</name>
        <dbReference type="ChEBI" id="CHEBI:190135"/>
    </ligand>
</feature>
<keyword evidence="10" id="KW-0997">Cell inner membrane</keyword>
<keyword evidence="23 27" id="KW-0739">Sodium transport</keyword>
<evidence type="ECO:0000313" key="30">
    <source>
        <dbReference type="EMBL" id="QCK13255.1"/>
    </source>
</evidence>
<keyword evidence="27" id="KW-0812">Transmembrane</keyword>
<dbReference type="Pfam" id="PF00111">
    <property type="entry name" value="Fer2"/>
    <property type="match status" value="1"/>
</dbReference>
<dbReference type="GO" id="GO:0046872">
    <property type="term" value="F:metal ion binding"/>
    <property type="evidence" value="ECO:0007669"/>
    <property type="project" value="UniProtKB-KW"/>
</dbReference>
<comment type="subunit">
    <text evidence="5 27">Composed of six subunits; NqrA, NqrB, NqrC, NqrD, NqrE and NqrF.</text>
</comment>
<keyword evidence="32" id="KW-1185">Reference proteome</keyword>
<keyword evidence="22 27" id="KW-0472">Membrane</keyword>
<evidence type="ECO:0000256" key="11">
    <source>
        <dbReference type="ARBA" id="ARBA00022630"/>
    </source>
</evidence>
<dbReference type="SUPFAM" id="SSF63380">
    <property type="entry name" value="Riboflavin synthase domain-like"/>
    <property type="match status" value="1"/>
</dbReference>
<evidence type="ECO:0000256" key="15">
    <source>
        <dbReference type="ARBA" id="ARBA00022967"/>
    </source>
</evidence>
<evidence type="ECO:0000256" key="7">
    <source>
        <dbReference type="ARBA" id="ARBA00019729"/>
    </source>
</evidence>
<dbReference type="PANTHER" id="PTHR43644:SF1">
    <property type="entry name" value="NAD(P)H-FLAVIN REDUCTASE"/>
    <property type="match status" value="1"/>
</dbReference>
<evidence type="ECO:0000256" key="21">
    <source>
        <dbReference type="ARBA" id="ARBA00023075"/>
    </source>
</evidence>
<feature type="domain" description="2Fe-2S ferredoxin-type" evidence="28">
    <location>
        <begin position="35"/>
        <end position="129"/>
    </location>
</feature>
<dbReference type="InterPro" id="IPR012675">
    <property type="entry name" value="Beta-grasp_dom_sf"/>
</dbReference>
<dbReference type="CDD" id="cd00207">
    <property type="entry name" value="fer2"/>
    <property type="match status" value="1"/>
</dbReference>
<evidence type="ECO:0000256" key="24">
    <source>
        <dbReference type="ARBA" id="ARBA00030032"/>
    </source>
</evidence>
<evidence type="ECO:0000256" key="12">
    <source>
        <dbReference type="ARBA" id="ARBA00022714"/>
    </source>
</evidence>
<feature type="domain" description="FAD-binding FR-type" evidence="29">
    <location>
        <begin position="132"/>
        <end position="286"/>
    </location>
</feature>
<dbReference type="GO" id="GO:0005886">
    <property type="term" value="C:plasma membrane"/>
    <property type="evidence" value="ECO:0007669"/>
    <property type="project" value="UniProtKB-SubCell"/>
</dbReference>
<dbReference type="Pfam" id="PF00175">
    <property type="entry name" value="NAD_binding_1"/>
    <property type="match status" value="1"/>
</dbReference>
<evidence type="ECO:0000256" key="1">
    <source>
        <dbReference type="ARBA" id="ARBA00001974"/>
    </source>
</evidence>
<evidence type="ECO:0000256" key="8">
    <source>
        <dbReference type="ARBA" id="ARBA00022448"/>
    </source>
</evidence>
<dbReference type="FunFam" id="3.40.50.80:FF:000014">
    <property type="entry name" value="Na(+)-translocating NADH-quinone reductase subunit F"/>
    <property type="match status" value="1"/>
</dbReference>
<dbReference type="Gene3D" id="3.10.20.30">
    <property type="match status" value="1"/>
</dbReference>
<sequence>MFSTTIIVSIVAFTLVISALVLILLFAQSKLVQQGDVKIYVNGDEENPIVTSAGGTLLSTLSSQKIFLPSACGGGGTCAMCKCVVEDGGGDVLPTEEGHLSRSEKKENVRLSCQVKVKEDMHIRVPEEIFGIKKWECEVVSNYNVSTFIKEFKVKLPEGENLDFKSGGYIQIDVPEITVDFKDMDITPHPELGHKDDVYKGDWDKFGLWDLVMKNDEPIFRAYSMANHPAEGNIIMLNIRIATPPWDRENNKWMDVNPGICSSYVFSRVPGDKVTISGPYGEFFINESDAEMIYIGGGAGMAPLRSHIFHLFHTEKTDRKVSYWYGGRSKRELFYLDHFEKIEDDFPNFKFYIGLSEPMEEDNWKIKKDLHDSEGDGYVGFIHQVLYDNYLADHPEPEEIEYYLCGPPLMNAAVLKMLDELGVPKENIRFDDFGG</sequence>
<dbReference type="PRINTS" id="PR00371">
    <property type="entry name" value="FPNCR"/>
</dbReference>
<dbReference type="SUPFAM" id="SSF54292">
    <property type="entry name" value="2Fe-2S ferredoxin-like"/>
    <property type="match status" value="1"/>
</dbReference>
<keyword evidence="18 27" id="KW-0520">NAD</keyword>
<evidence type="ECO:0000256" key="2">
    <source>
        <dbReference type="ARBA" id="ARBA00002972"/>
    </source>
</evidence>
<evidence type="ECO:0000256" key="19">
    <source>
        <dbReference type="ARBA" id="ARBA00023053"/>
    </source>
</evidence>
<dbReference type="PROSITE" id="PS51384">
    <property type="entry name" value="FAD_FR"/>
    <property type="match status" value="1"/>
</dbReference>
<dbReference type="OrthoDB" id="9806195at2"/>
<dbReference type="InterPro" id="IPR001433">
    <property type="entry name" value="OxRdtase_FAD/NAD-bd"/>
</dbReference>
<evidence type="ECO:0000256" key="27">
    <source>
        <dbReference type="HAMAP-Rule" id="MF_00430"/>
    </source>
</evidence>
<keyword evidence="20 27" id="KW-0406">Ion transport</keyword>
<evidence type="ECO:0000256" key="6">
    <source>
        <dbReference type="ARBA" id="ARBA00013099"/>
    </source>
</evidence>
<evidence type="ECO:0000256" key="14">
    <source>
        <dbReference type="ARBA" id="ARBA00022827"/>
    </source>
</evidence>
<dbReference type="InterPro" id="IPR036010">
    <property type="entry name" value="2Fe-2S_ferredoxin-like_sf"/>
</dbReference>
<name>A0A4D7JQH3_9BACT</name>
<evidence type="ECO:0000256" key="16">
    <source>
        <dbReference type="ARBA" id="ARBA00023004"/>
    </source>
</evidence>
<evidence type="ECO:0000256" key="18">
    <source>
        <dbReference type="ARBA" id="ARBA00023027"/>
    </source>
</evidence>
<dbReference type="InterPro" id="IPR001041">
    <property type="entry name" value="2Fe-2S_ferredoxin-type"/>
</dbReference>
<feature type="binding site" evidence="27">
    <location>
        <position position="113"/>
    </location>
    <ligand>
        <name>[2Fe-2S] cluster</name>
        <dbReference type="ChEBI" id="CHEBI:190135"/>
    </ligand>
</feature>
<keyword evidence="9 27" id="KW-1003">Cell membrane</keyword>
<keyword evidence="15 27" id="KW-1278">Translocase</keyword>
<dbReference type="PANTHER" id="PTHR43644">
    <property type="entry name" value="NA(+)-TRANSLOCATING NADH-QUINONE REDUCTASE SUBUNIT"/>
    <property type="match status" value="1"/>
</dbReference>
<dbReference type="Gene3D" id="3.40.50.80">
    <property type="entry name" value="Nucleotide-binding domain of ferredoxin-NADP reductase (FNR) module"/>
    <property type="match status" value="1"/>
</dbReference>
<comment type="subcellular location">
    <subcellularLocation>
        <location evidence="3">Cell inner membrane</location>
    </subcellularLocation>
    <subcellularLocation>
        <location evidence="27">Cell membrane</location>
        <topology evidence="27">Single-pass membrane protein</topology>
    </subcellularLocation>
</comment>
<comment type="similarity">
    <text evidence="4 27">Belongs to the NqrF family.</text>
</comment>
<dbReference type="InterPro" id="IPR010205">
    <property type="entry name" value="NqrF"/>
</dbReference>
<keyword evidence="12 27" id="KW-0001">2Fe-2S</keyword>
<evidence type="ECO:0000256" key="9">
    <source>
        <dbReference type="ARBA" id="ARBA00022475"/>
    </source>
</evidence>
<dbReference type="InterPro" id="IPR001709">
    <property type="entry name" value="Flavoprot_Pyr_Nucl_cyt_Rdtase"/>
</dbReference>
<keyword evidence="27" id="KW-1133">Transmembrane helix</keyword>
<proteinExistence type="inferred from homology"/>
<dbReference type="EC" id="7.2.1.1" evidence="6 27"/>
<dbReference type="RefSeq" id="WP_137088853.1">
    <property type="nucleotide sequence ID" value="NZ_CP028923.1"/>
</dbReference>
<dbReference type="GO" id="GO:0051537">
    <property type="term" value="F:2 iron, 2 sulfur cluster binding"/>
    <property type="evidence" value="ECO:0007669"/>
    <property type="project" value="UniProtKB-KW"/>
</dbReference>
<dbReference type="EMBL" id="CP028923">
    <property type="protein sequence ID" value="QCK13255.1"/>
    <property type="molecule type" value="Genomic_DNA"/>
</dbReference>
<evidence type="ECO:0000256" key="20">
    <source>
        <dbReference type="ARBA" id="ARBA00023065"/>
    </source>
</evidence>
<keyword evidence="8 27" id="KW-0813">Transport</keyword>
<evidence type="ECO:0000256" key="17">
    <source>
        <dbReference type="ARBA" id="ARBA00023014"/>
    </source>
</evidence>
<evidence type="ECO:0000256" key="13">
    <source>
        <dbReference type="ARBA" id="ARBA00022723"/>
    </source>
</evidence>
<evidence type="ECO:0000313" key="32">
    <source>
        <dbReference type="Proteomes" id="UP000298616"/>
    </source>
</evidence>
<keyword evidence="16 27" id="KW-0408">Iron</keyword>
<dbReference type="PIRSF" id="PIRSF000044">
    <property type="entry name" value="Cis_Diol_DH_RD"/>
    <property type="match status" value="1"/>
</dbReference>
<keyword evidence="13 27" id="KW-0479">Metal-binding</keyword>
<keyword evidence="19 27" id="KW-0915">Sodium</keyword>
<organism evidence="30 32">
    <name type="scientific">Mangrovivirga cuniculi</name>
    <dbReference type="NCBI Taxonomy" id="2715131"/>
    <lineage>
        <taxon>Bacteria</taxon>
        <taxon>Pseudomonadati</taxon>
        <taxon>Bacteroidota</taxon>
        <taxon>Cytophagia</taxon>
        <taxon>Cytophagales</taxon>
        <taxon>Mangrovivirgaceae</taxon>
        <taxon>Mangrovivirga</taxon>
    </lineage>
</organism>
<keyword evidence="14 27" id="KW-0274">FAD</keyword>
<dbReference type="Proteomes" id="UP000298616">
    <property type="component" value="Chromosome"/>
</dbReference>